<evidence type="ECO:0000313" key="3">
    <source>
        <dbReference type="EMBL" id="KAI1729276.1"/>
    </source>
</evidence>
<dbReference type="PANTHER" id="PTHR13554">
    <property type="entry name" value="26S PROTEASOME NON-ATPASE REGULATORY SUBUNIT 5-RELATED"/>
    <property type="match status" value="1"/>
</dbReference>
<dbReference type="Pfam" id="PF10508">
    <property type="entry name" value="Proteasom_PSMB"/>
    <property type="match status" value="1"/>
</dbReference>
<dbReference type="GO" id="GO:0005829">
    <property type="term" value="C:cytosol"/>
    <property type="evidence" value="ECO:0007669"/>
    <property type="project" value="TreeGrafter"/>
</dbReference>
<dbReference type="EMBL" id="JAKKPZ010000001">
    <property type="protein sequence ID" value="KAI1729276.1"/>
    <property type="molecule type" value="Genomic_DNA"/>
</dbReference>
<dbReference type="SUPFAM" id="SSF48371">
    <property type="entry name" value="ARM repeat"/>
    <property type="match status" value="1"/>
</dbReference>
<gene>
    <name evidence="3" type="ORF">DdX_01508</name>
</gene>
<comment type="caution">
    <text evidence="3">The sequence shown here is derived from an EMBL/GenBank/DDBJ whole genome shotgun (WGS) entry which is preliminary data.</text>
</comment>
<protein>
    <recommendedName>
        <fullName evidence="2">26S proteasome non-ATPase regulatory subunit 5</fullName>
    </recommendedName>
</protein>
<dbReference type="InterPro" id="IPR016024">
    <property type="entry name" value="ARM-type_fold"/>
</dbReference>
<evidence type="ECO:0000256" key="1">
    <source>
        <dbReference type="ARBA" id="ARBA00006823"/>
    </source>
</evidence>
<name>A0AAD4RDX1_9BILA</name>
<keyword evidence="4" id="KW-1185">Reference proteome</keyword>
<dbReference type="AlphaFoldDB" id="A0AAD4RDX1"/>
<dbReference type="GO" id="GO:0000502">
    <property type="term" value="C:proteasome complex"/>
    <property type="evidence" value="ECO:0007669"/>
    <property type="project" value="UniProtKB-KW"/>
</dbReference>
<dbReference type="PANTHER" id="PTHR13554:SF10">
    <property type="entry name" value="26S PROTEASOME NON-ATPASE REGULATORY SUBUNIT 5"/>
    <property type="match status" value="1"/>
</dbReference>
<dbReference type="InterPro" id="IPR019538">
    <property type="entry name" value="PSMD5"/>
</dbReference>
<comment type="similarity">
    <text evidence="1">Belongs to the proteasome subunit S5B/HSM3 family.</text>
</comment>
<organism evidence="3 4">
    <name type="scientific">Ditylenchus destructor</name>
    <dbReference type="NCBI Taxonomy" id="166010"/>
    <lineage>
        <taxon>Eukaryota</taxon>
        <taxon>Metazoa</taxon>
        <taxon>Ecdysozoa</taxon>
        <taxon>Nematoda</taxon>
        <taxon>Chromadorea</taxon>
        <taxon>Rhabditida</taxon>
        <taxon>Tylenchina</taxon>
        <taxon>Tylenchomorpha</taxon>
        <taxon>Sphaerularioidea</taxon>
        <taxon>Anguinidae</taxon>
        <taxon>Anguininae</taxon>
        <taxon>Ditylenchus</taxon>
    </lineage>
</organism>
<evidence type="ECO:0000256" key="2">
    <source>
        <dbReference type="ARBA" id="ARBA00014933"/>
    </source>
</evidence>
<proteinExistence type="inferred from homology"/>
<dbReference type="GO" id="GO:0043248">
    <property type="term" value="P:proteasome assembly"/>
    <property type="evidence" value="ECO:0007669"/>
    <property type="project" value="InterPro"/>
</dbReference>
<accession>A0AAD4RDX1</accession>
<evidence type="ECO:0000313" key="4">
    <source>
        <dbReference type="Proteomes" id="UP001201812"/>
    </source>
</evidence>
<keyword evidence="3" id="KW-0647">Proteasome</keyword>
<dbReference type="Proteomes" id="UP001201812">
    <property type="component" value="Unassembled WGS sequence"/>
</dbReference>
<reference evidence="3" key="1">
    <citation type="submission" date="2022-01" db="EMBL/GenBank/DDBJ databases">
        <title>Genome Sequence Resource for Two Populations of Ditylenchus destructor, the Migratory Endoparasitic Phytonematode.</title>
        <authorList>
            <person name="Zhang H."/>
            <person name="Lin R."/>
            <person name="Xie B."/>
        </authorList>
    </citation>
    <scope>NUCLEOTIDE SEQUENCE</scope>
    <source>
        <strain evidence="3">BazhouSP</strain>
    </source>
</reference>
<sequence>MEVDSNVDDDWTIERVLKTRDDFVRTGQTIENAITFLNKLSNVPAEIDIDVDDSEYWPDICELLGTLLKTVPVDLMLTKHQIVILSLINRAPQRIVGIIAADYIKPALSKCSDVLRTSALAVLIALSRRITDRYCNEAVASLICHFVDVKEVQVELQTQLKKEASAIKRFNIYQVAHCAMIMEDFANYDSIRFIIDSLATELDGDDLLSCITALEELADMASSRKANAKYLNDVGLLDKTYKMFLHSKDNPDGGLIHSACVRFFGYLSVINPDALTRFNLFTQEIFDQVNHFDQLDPVRRQLAFDTLALITTSSNAKQLLTQRQSPYNIHKAMNHFGVAIGIAPDEMRVRHLHSLKMMMSASQNETDSEILNVWFKELGDPFPNIIYAFMKKPFEDLNLACWDLLLALLQHHKWALPPFCRVEGFNDLLLDRNTYVSAQVSYLKYDVIRYIVDTSRFESLDDSTIEKLKKYKEEGVFSPMRADVAIDWGNG</sequence>